<feature type="transmembrane region" description="Helical" evidence="1">
    <location>
        <begin position="114"/>
        <end position="134"/>
    </location>
</feature>
<dbReference type="AlphaFoldDB" id="A0A7Y6MFC1"/>
<comment type="caution">
    <text evidence="2">The sequence shown here is derived from an EMBL/GenBank/DDBJ whole genome shotgun (WGS) entry which is preliminary data.</text>
</comment>
<dbReference type="RefSeq" id="WP_175604352.1">
    <property type="nucleotide sequence ID" value="NZ_JABWGO010000010.1"/>
</dbReference>
<keyword evidence="1" id="KW-1133">Transmembrane helix</keyword>
<keyword evidence="1" id="KW-0472">Membrane</keyword>
<gene>
    <name evidence="2" type="ORF">HT134_32795</name>
</gene>
<evidence type="ECO:0008006" key="4">
    <source>
        <dbReference type="Google" id="ProtNLM"/>
    </source>
</evidence>
<sequence>MAATATAPTTAADSNARAKLLRFALKQDAIGSGANGLVFLAVAAIFGSMFGLPAAFLVPVGAFLVAFAATLLHLAARPVVNRAAVIAVMVVNVAWVAASAEMLIAGWFPLTGLGTAFVVVQAAVVAGFTGLQFAGLRKASGQHRAARVSGRPLDGGTHPLR</sequence>
<evidence type="ECO:0000313" key="3">
    <source>
        <dbReference type="Proteomes" id="UP000546126"/>
    </source>
</evidence>
<organism evidence="2 3">
    <name type="scientific">Nonomuraea rhodomycinica</name>
    <dbReference type="NCBI Taxonomy" id="1712872"/>
    <lineage>
        <taxon>Bacteria</taxon>
        <taxon>Bacillati</taxon>
        <taxon>Actinomycetota</taxon>
        <taxon>Actinomycetes</taxon>
        <taxon>Streptosporangiales</taxon>
        <taxon>Streptosporangiaceae</taxon>
        <taxon>Nonomuraea</taxon>
    </lineage>
</organism>
<evidence type="ECO:0000313" key="2">
    <source>
        <dbReference type="EMBL" id="NUW44870.1"/>
    </source>
</evidence>
<name>A0A7Y6MFC1_9ACTN</name>
<reference evidence="2 3" key="1">
    <citation type="submission" date="2020-06" db="EMBL/GenBank/DDBJ databases">
        <authorList>
            <person name="Chanama M."/>
        </authorList>
    </citation>
    <scope>NUCLEOTIDE SEQUENCE [LARGE SCALE GENOMIC DNA]</scope>
    <source>
        <strain evidence="2 3">TBRC6557</strain>
    </source>
</reference>
<keyword evidence="1" id="KW-0812">Transmembrane</keyword>
<feature type="transmembrane region" description="Helical" evidence="1">
    <location>
        <begin position="56"/>
        <end position="76"/>
    </location>
</feature>
<evidence type="ECO:0000256" key="1">
    <source>
        <dbReference type="SAM" id="Phobius"/>
    </source>
</evidence>
<accession>A0A7Y6MFC1</accession>
<feature type="transmembrane region" description="Helical" evidence="1">
    <location>
        <begin position="83"/>
        <end position="108"/>
    </location>
</feature>
<proteinExistence type="predicted"/>
<dbReference type="Proteomes" id="UP000546126">
    <property type="component" value="Unassembled WGS sequence"/>
</dbReference>
<keyword evidence="3" id="KW-1185">Reference proteome</keyword>
<dbReference type="EMBL" id="JABWGO010000010">
    <property type="protein sequence ID" value="NUW44870.1"/>
    <property type="molecule type" value="Genomic_DNA"/>
</dbReference>
<feature type="transmembrane region" description="Helical" evidence="1">
    <location>
        <begin position="29"/>
        <end position="50"/>
    </location>
</feature>
<protein>
    <recommendedName>
        <fullName evidence="4">Integral membrane protein</fullName>
    </recommendedName>
</protein>